<dbReference type="InterPro" id="IPR001810">
    <property type="entry name" value="F-box_dom"/>
</dbReference>
<feature type="domain" description="At1g61320/AtMIF1 LRR" evidence="3">
    <location>
        <begin position="159"/>
        <end position="326"/>
    </location>
</feature>
<evidence type="ECO:0000259" key="3">
    <source>
        <dbReference type="Pfam" id="PF23622"/>
    </source>
</evidence>
<dbReference type="Proteomes" id="UP001372338">
    <property type="component" value="Unassembled WGS sequence"/>
</dbReference>
<sequence>MVFKRVILQTRFGRKRKHGREDNFRCVQEGFRRQRIRGEEDSSHMSQSAEETLGEEDSNKVDQSVEGTRGEEELNQMDQSDESMDRISLMPDHIIHRILSSLRNVKDVVRTSVLSKRWRFLWYSFSILIFDERKFAVGIEHEDSGNKGMMFRDHVYNSLQTHLEENVCLQKLVLHMTSFDLEAVPHIDHWLSVVIGKSIKELDLHVGSKIRKRYTLPEAVLSSKTITGLRLSRCKLVNYNNIMLPNLQKLYLRKLNLFDLIVERLISNCPSIEDLRFIQCAGFNRLQISNNFRLKRVEIHYCNQLTKVEVSAPDLHTFWYCGKKSMPCKVSLEGCRSLKRLTLDHPHVTRDFFEKQIDKFPLLEKLDLSIPKKMKYIILSNPQLQQIALKGYNNLGIVVIDGNNLLSLEYKGDKLPHFSINPFCLTGAKLSFEPKRYHNFFEYGHPSWSLLEVFIKKFEPEGFKLILYSNKNIVIHEDLKNISLPSLPGLSVEIIKSTACVEDILYSLLRSFRPESISIISRFDSKFPELVYEAIKKKDMDPICCKYTTLNNKCWRHFLKDVKFWDLKVIEDLNVIDGLKAAEDLIYWLRLTYAKLDCQMAHLSLCWNANLHGVESLET</sequence>
<reference evidence="4 5" key="1">
    <citation type="submission" date="2024-01" db="EMBL/GenBank/DDBJ databases">
        <title>The genomes of 5 underutilized Papilionoideae crops provide insights into root nodulation and disease resistanc.</title>
        <authorList>
            <person name="Yuan L."/>
        </authorList>
    </citation>
    <scope>NUCLEOTIDE SEQUENCE [LARGE SCALE GENOMIC DNA]</scope>
    <source>
        <strain evidence="4">ZHUSHIDOU_FW_LH</strain>
        <tissue evidence="4">Leaf</tissue>
    </source>
</reference>
<dbReference type="InterPro" id="IPR055357">
    <property type="entry name" value="LRR_At1g61320_AtMIF1"/>
</dbReference>
<feature type="domain" description="F-box" evidence="2">
    <location>
        <begin position="87"/>
        <end position="128"/>
    </location>
</feature>
<feature type="compositionally biased region" description="Acidic residues" evidence="1">
    <location>
        <begin position="73"/>
        <end position="82"/>
    </location>
</feature>
<name>A0AAN9I108_CROPI</name>
<gene>
    <name evidence="4" type="ORF">RIF29_28061</name>
</gene>
<organism evidence="4 5">
    <name type="scientific">Crotalaria pallida</name>
    <name type="common">Smooth rattlebox</name>
    <name type="synonym">Crotalaria striata</name>
    <dbReference type="NCBI Taxonomy" id="3830"/>
    <lineage>
        <taxon>Eukaryota</taxon>
        <taxon>Viridiplantae</taxon>
        <taxon>Streptophyta</taxon>
        <taxon>Embryophyta</taxon>
        <taxon>Tracheophyta</taxon>
        <taxon>Spermatophyta</taxon>
        <taxon>Magnoliopsida</taxon>
        <taxon>eudicotyledons</taxon>
        <taxon>Gunneridae</taxon>
        <taxon>Pentapetalae</taxon>
        <taxon>rosids</taxon>
        <taxon>fabids</taxon>
        <taxon>Fabales</taxon>
        <taxon>Fabaceae</taxon>
        <taxon>Papilionoideae</taxon>
        <taxon>50 kb inversion clade</taxon>
        <taxon>genistoids sensu lato</taxon>
        <taxon>core genistoids</taxon>
        <taxon>Crotalarieae</taxon>
        <taxon>Crotalaria</taxon>
    </lineage>
</organism>
<protein>
    <recommendedName>
        <fullName evidence="6">F-box domain-containing protein</fullName>
    </recommendedName>
</protein>
<keyword evidence="5" id="KW-1185">Reference proteome</keyword>
<evidence type="ECO:0008006" key="6">
    <source>
        <dbReference type="Google" id="ProtNLM"/>
    </source>
</evidence>
<evidence type="ECO:0000313" key="4">
    <source>
        <dbReference type="EMBL" id="KAK7261742.1"/>
    </source>
</evidence>
<evidence type="ECO:0000256" key="1">
    <source>
        <dbReference type="SAM" id="MobiDB-lite"/>
    </source>
</evidence>
<feature type="region of interest" description="Disordered" evidence="1">
    <location>
        <begin position="35"/>
        <end position="82"/>
    </location>
</feature>
<dbReference type="PANTHER" id="PTHR34145:SF28">
    <property type="entry name" value="F-BOX DOMAIN-CONTAINING PROTEIN"/>
    <property type="match status" value="1"/>
</dbReference>
<dbReference type="Gene3D" id="3.80.10.10">
    <property type="entry name" value="Ribonuclease Inhibitor"/>
    <property type="match status" value="1"/>
</dbReference>
<dbReference type="CDD" id="cd22160">
    <property type="entry name" value="F-box_AtFBL13-like"/>
    <property type="match status" value="1"/>
</dbReference>
<dbReference type="EMBL" id="JAYWIO010000005">
    <property type="protein sequence ID" value="KAK7261742.1"/>
    <property type="molecule type" value="Genomic_DNA"/>
</dbReference>
<dbReference type="SUPFAM" id="SSF52058">
    <property type="entry name" value="L domain-like"/>
    <property type="match status" value="1"/>
</dbReference>
<dbReference type="InterPro" id="IPR036047">
    <property type="entry name" value="F-box-like_dom_sf"/>
</dbReference>
<accession>A0AAN9I108</accession>
<evidence type="ECO:0000259" key="2">
    <source>
        <dbReference type="Pfam" id="PF00646"/>
    </source>
</evidence>
<proteinExistence type="predicted"/>
<dbReference type="InterPro" id="IPR053781">
    <property type="entry name" value="F-box_AtFBL13-like"/>
</dbReference>
<comment type="caution">
    <text evidence="4">The sequence shown here is derived from an EMBL/GenBank/DDBJ whole genome shotgun (WGS) entry which is preliminary data.</text>
</comment>
<dbReference type="PANTHER" id="PTHR34145">
    <property type="entry name" value="OS02G0105600 PROTEIN"/>
    <property type="match status" value="1"/>
</dbReference>
<dbReference type="AlphaFoldDB" id="A0AAN9I108"/>
<dbReference type="Pfam" id="PF23622">
    <property type="entry name" value="LRR_At1g61320_AtMIF1"/>
    <property type="match status" value="1"/>
</dbReference>
<dbReference type="SUPFAM" id="SSF81383">
    <property type="entry name" value="F-box domain"/>
    <property type="match status" value="1"/>
</dbReference>
<evidence type="ECO:0000313" key="5">
    <source>
        <dbReference type="Proteomes" id="UP001372338"/>
    </source>
</evidence>
<dbReference type="InterPro" id="IPR032675">
    <property type="entry name" value="LRR_dom_sf"/>
</dbReference>
<dbReference type="InterPro" id="IPR053772">
    <property type="entry name" value="At1g61320/At1g61330-like"/>
</dbReference>
<dbReference type="Pfam" id="PF00646">
    <property type="entry name" value="F-box"/>
    <property type="match status" value="1"/>
</dbReference>